<dbReference type="GO" id="GO:0030313">
    <property type="term" value="C:cell envelope"/>
    <property type="evidence" value="ECO:0007669"/>
    <property type="project" value="UniProtKB-SubCell"/>
</dbReference>
<evidence type="ECO:0000256" key="5">
    <source>
        <dbReference type="ARBA" id="ARBA00023004"/>
    </source>
</evidence>
<dbReference type="GO" id="GO:0004130">
    <property type="term" value="F:cytochrome-c peroxidase activity"/>
    <property type="evidence" value="ECO:0007669"/>
    <property type="project" value="TreeGrafter"/>
</dbReference>
<keyword evidence="9" id="KW-1185">Reference proteome</keyword>
<dbReference type="InterPro" id="IPR036909">
    <property type="entry name" value="Cyt_c-like_dom_sf"/>
</dbReference>
<evidence type="ECO:0000313" key="8">
    <source>
        <dbReference type="EMBL" id="PTW60667.1"/>
    </source>
</evidence>
<dbReference type="Proteomes" id="UP000244081">
    <property type="component" value="Unassembled WGS sequence"/>
</dbReference>
<organism evidence="8 9">
    <name type="scientific">Breoghania corrubedonensis</name>
    <dbReference type="NCBI Taxonomy" id="665038"/>
    <lineage>
        <taxon>Bacteria</taxon>
        <taxon>Pseudomonadati</taxon>
        <taxon>Pseudomonadota</taxon>
        <taxon>Alphaproteobacteria</taxon>
        <taxon>Hyphomicrobiales</taxon>
        <taxon>Stappiaceae</taxon>
        <taxon>Breoghania</taxon>
    </lineage>
</organism>
<dbReference type="Gene3D" id="1.10.760.10">
    <property type="entry name" value="Cytochrome c-like domain"/>
    <property type="match status" value="2"/>
</dbReference>
<dbReference type="Pfam" id="PF03150">
    <property type="entry name" value="CCP_MauG"/>
    <property type="match status" value="1"/>
</dbReference>
<dbReference type="InterPro" id="IPR009056">
    <property type="entry name" value="Cyt_c-like_dom"/>
</dbReference>
<comment type="subcellular location">
    <subcellularLocation>
        <location evidence="1">Cell envelope</location>
    </subcellularLocation>
</comment>
<keyword evidence="3 6" id="KW-0479">Metal-binding</keyword>
<comment type="caution">
    <text evidence="8">The sequence shown here is derived from an EMBL/GenBank/DDBJ whole genome shotgun (WGS) entry which is preliminary data.</text>
</comment>
<evidence type="ECO:0000256" key="6">
    <source>
        <dbReference type="PROSITE-ProRule" id="PRU00433"/>
    </source>
</evidence>
<dbReference type="InterPro" id="IPR004852">
    <property type="entry name" value="Di-haem_cyt_c_peroxidsae"/>
</dbReference>
<evidence type="ECO:0000256" key="4">
    <source>
        <dbReference type="ARBA" id="ARBA00023002"/>
    </source>
</evidence>
<keyword evidence="2 6" id="KW-0349">Heme</keyword>
<dbReference type="PANTHER" id="PTHR30600">
    <property type="entry name" value="CYTOCHROME C PEROXIDASE-RELATED"/>
    <property type="match status" value="1"/>
</dbReference>
<reference evidence="8 9" key="1">
    <citation type="submission" date="2018-04" db="EMBL/GenBank/DDBJ databases">
        <title>Genomic Encyclopedia of Archaeal and Bacterial Type Strains, Phase II (KMG-II): from individual species to whole genera.</title>
        <authorList>
            <person name="Goeker M."/>
        </authorList>
    </citation>
    <scope>NUCLEOTIDE SEQUENCE [LARGE SCALE GENOMIC DNA]</scope>
    <source>
        <strain evidence="8 9">DSM 23382</strain>
    </source>
</reference>
<evidence type="ECO:0000259" key="7">
    <source>
        <dbReference type="PROSITE" id="PS51007"/>
    </source>
</evidence>
<dbReference type="GO" id="GO:0046872">
    <property type="term" value="F:metal ion binding"/>
    <property type="evidence" value="ECO:0007669"/>
    <property type="project" value="UniProtKB-KW"/>
</dbReference>
<evidence type="ECO:0000256" key="3">
    <source>
        <dbReference type="ARBA" id="ARBA00022723"/>
    </source>
</evidence>
<dbReference type="InterPro" id="IPR051395">
    <property type="entry name" value="Cytochrome_c_Peroxidase/MauG"/>
</dbReference>
<dbReference type="PROSITE" id="PS51007">
    <property type="entry name" value="CYTC"/>
    <property type="match status" value="2"/>
</dbReference>
<keyword evidence="8" id="KW-0575">Peroxidase</keyword>
<dbReference type="GO" id="GO:0009055">
    <property type="term" value="F:electron transfer activity"/>
    <property type="evidence" value="ECO:0007669"/>
    <property type="project" value="InterPro"/>
</dbReference>
<evidence type="ECO:0000256" key="2">
    <source>
        <dbReference type="ARBA" id="ARBA00022617"/>
    </source>
</evidence>
<sequence>MNVTLGKASSGEECRVISVRAKLYACLLSVTMVAPAMALDLPDPLTLDDFIRFEPAQVQLGQLLFYDKILSGNQNIACATCHHHDFNGADGVSLGIGEGGVGLGMHRSGGTGADRILERVPRNAPALWNLGHRDVRFMFLDGRVEVSDDFGNGFRTPAWIFLPKGLNSALAAQVLFPMASETEMAGQPGENLIAGAAYEGAHYVWPLIAERVRNVDAYVPMFIDAFDNVNEASDITIVEIANAIAAFEGTEYRNFDSPFDKYLEGDETALNDAQKRGMELFYGKVGCSNCHAGPMLSNQSFQALALPPFGPGRTLLNDPIARDVGRMAVSDVPEDAYRFRVPFLRNVALTAPYGHDGAMPTLEAMVRHHLKPRESNVEWRAEMAILPPVPWLASSDFALCDNVAENDRVRSRVDIDLPSVTDAEIADIVAFLNALTGETALQRPMGRPDTVPSGLPVD</sequence>
<dbReference type="AlphaFoldDB" id="A0A2T5VA83"/>
<evidence type="ECO:0000313" key="9">
    <source>
        <dbReference type="Proteomes" id="UP000244081"/>
    </source>
</evidence>
<name>A0A2T5VA83_9HYPH</name>
<keyword evidence="4" id="KW-0560">Oxidoreductase</keyword>
<evidence type="ECO:0000256" key="1">
    <source>
        <dbReference type="ARBA" id="ARBA00004196"/>
    </source>
</evidence>
<dbReference type="SUPFAM" id="SSF46626">
    <property type="entry name" value="Cytochrome c"/>
    <property type="match status" value="2"/>
</dbReference>
<protein>
    <submittedName>
        <fullName evidence="8">Cytochrome c peroxidase</fullName>
    </submittedName>
</protein>
<dbReference type="EMBL" id="QAYG01000004">
    <property type="protein sequence ID" value="PTW60667.1"/>
    <property type="molecule type" value="Genomic_DNA"/>
</dbReference>
<keyword evidence="5 6" id="KW-0408">Iron</keyword>
<feature type="domain" description="Cytochrome c" evidence="7">
    <location>
        <begin position="56"/>
        <end position="223"/>
    </location>
</feature>
<accession>A0A2T5VA83</accession>
<feature type="domain" description="Cytochrome c" evidence="7">
    <location>
        <begin position="272"/>
        <end position="436"/>
    </location>
</feature>
<dbReference type="GO" id="GO:0020037">
    <property type="term" value="F:heme binding"/>
    <property type="evidence" value="ECO:0007669"/>
    <property type="project" value="InterPro"/>
</dbReference>
<gene>
    <name evidence="8" type="ORF">C8N35_104293</name>
</gene>
<proteinExistence type="predicted"/>